<dbReference type="InterPro" id="IPR014820">
    <property type="entry name" value="PriCT_1"/>
</dbReference>
<dbReference type="Pfam" id="PF05272">
    <property type="entry name" value="VapE-like_dom"/>
    <property type="match status" value="1"/>
</dbReference>
<dbReference type="RefSeq" id="WP_054449498.1">
    <property type="nucleotide sequence ID" value="NZ_AZCK01000012.1"/>
</dbReference>
<gene>
    <name evidence="2" type="ORF">FD43_GL000337</name>
</gene>
<accession>A0A0R1FLZ9</accession>
<dbReference type="PATRIC" id="fig|1423768.3.peg.48"/>
<dbReference type="SMART" id="SM00942">
    <property type="entry name" value="PriCT_1"/>
    <property type="match status" value="1"/>
</dbReference>
<organism evidence="2 3">
    <name type="scientific">Apilactobacillus kunkeei DSM 12361 = ATCC 700308</name>
    <dbReference type="NCBI Taxonomy" id="1423768"/>
    <lineage>
        <taxon>Bacteria</taxon>
        <taxon>Bacillati</taxon>
        <taxon>Bacillota</taxon>
        <taxon>Bacilli</taxon>
        <taxon>Lactobacillales</taxon>
        <taxon>Lactobacillaceae</taxon>
        <taxon>Apilactobacillus</taxon>
    </lineage>
</organism>
<keyword evidence="2" id="KW-0378">Hydrolase</keyword>
<proteinExistence type="predicted"/>
<dbReference type="SUPFAM" id="SSF56747">
    <property type="entry name" value="Prim-pol domain"/>
    <property type="match status" value="1"/>
</dbReference>
<sequence>MKSDLVKDTTPLEQLNPWDYIKVLSSNHIFMYPLKKGTKEPAIKAWNENATYDIGQLETWLKPDQNGNISYDVAMIPLKSGLITIDIDDPSEHANSTGMEWIKENERNGNRLHENKVAIERTKNNGLHYIYRYDLPNESIPTDLKISGVEVKTNSTIIYPSDSYKLITNSFLDNVCVLASDEMDVMPKWLKSSVNDAILKHEQNKRAKSEHNKGKSINQKAMQWVINFNEMLLNGIPEHERNERLTSVTGSLFHTGADNKTVWQQLQLINDKFVFPPLPNKELKGIFNSIAKRNHSIIKATELDDKAEQNQRNAQLAFNNNGNPRTNFATNFTNICEYDEHFKSSIKYNEFINSVVIKHGDTWKRWGDLDETRIRIYIERKYNMTANVPRTMYQGIEEYALKNTFNPVKDLINIQQWDGKKRVDSLFIDYLGAEDNNYNRLVARKFMVGAVSRVFHPGIKFDLMPILTGKQGIGKSTLVSKLASGYFLDNLSKMDSSNKDDTMKLQDSWIIEVGELAPFKNSKTDNVKSFVSATTDIYRKPFGQANSIYKRHNVFIGTTNEQQFLSDKTGNRRYLTVECGVNEIKNKPIDISNNTLYQIYAEAKHLMEQGELLYLTPDEEKTANEQRTKNETYEPEDEAIKEYLNMKVPINWDDYDLFQRSSYYERVFQSNRYSSNEEDTTPLSQDELVPITAVATRELLSIPLNKLKNPSIQGTQQSLTKKISYTMSGLDEWKQSNKVKLFGRYVRGYKKK</sequence>
<dbReference type="InterPro" id="IPR007936">
    <property type="entry name" value="VapE-like_dom"/>
</dbReference>
<keyword evidence="2" id="KW-0347">Helicase</keyword>
<keyword evidence="2" id="KW-0547">Nucleotide-binding</keyword>
<evidence type="ECO:0000313" key="3">
    <source>
        <dbReference type="Proteomes" id="UP000051794"/>
    </source>
</evidence>
<keyword evidence="2" id="KW-0067">ATP-binding</keyword>
<evidence type="ECO:0000259" key="1">
    <source>
        <dbReference type="SMART" id="SM00942"/>
    </source>
</evidence>
<protein>
    <submittedName>
        <fullName evidence="2">Prophage lp3 protein 8, helicase</fullName>
    </submittedName>
</protein>
<dbReference type="PANTHER" id="PTHR34985">
    <property type="entry name" value="SLR0554 PROTEIN"/>
    <property type="match status" value="1"/>
</dbReference>
<dbReference type="InterPro" id="IPR015330">
    <property type="entry name" value="DNA_primase/pol_bifunc_N"/>
</dbReference>
<dbReference type="AlphaFoldDB" id="A0A0R1FLZ9"/>
<comment type="caution">
    <text evidence="2">The sequence shown here is derived from an EMBL/GenBank/DDBJ whole genome shotgun (WGS) entry which is preliminary data.</text>
</comment>
<dbReference type="PANTHER" id="PTHR34985:SF1">
    <property type="entry name" value="SLR0554 PROTEIN"/>
    <property type="match status" value="1"/>
</dbReference>
<dbReference type="GO" id="GO:0004386">
    <property type="term" value="F:helicase activity"/>
    <property type="evidence" value="ECO:0007669"/>
    <property type="project" value="UniProtKB-KW"/>
</dbReference>
<name>A0A0R1FLZ9_9LACO</name>
<evidence type="ECO:0000313" key="2">
    <source>
        <dbReference type="EMBL" id="KRK23021.1"/>
    </source>
</evidence>
<reference evidence="2 3" key="1">
    <citation type="journal article" date="2015" name="Genome Announc.">
        <title>Expanding the biotechnology potential of lactobacilli through comparative genomics of 213 strains and associated genera.</title>
        <authorList>
            <person name="Sun Z."/>
            <person name="Harris H.M."/>
            <person name="McCann A."/>
            <person name="Guo C."/>
            <person name="Argimon S."/>
            <person name="Zhang W."/>
            <person name="Yang X."/>
            <person name="Jeffery I.B."/>
            <person name="Cooney J.C."/>
            <person name="Kagawa T.F."/>
            <person name="Liu W."/>
            <person name="Song Y."/>
            <person name="Salvetti E."/>
            <person name="Wrobel A."/>
            <person name="Rasinkangas P."/>
            <person name="Parkhill J."/>
            <person name="Rea M.C."/>
            <person name="O'Sullivan O."/>
            <person name="Ritari J."/>
            <person name="Douillard F.P."/>
            <person name="Paul Ross R."/>
            <person name="Yang R."/>
            <person name="Briner A.E."/>
            <person name="Felis G.E."/>
            <person name="de Vos W.M."/>
            <person name="Barrangou R."/>
            <person name="Klaenhammer T.R."/>
            <person name="Caufield P.W."/>
            <person name="Cui Y."/>
            <person name="Zhang H."/>
            <person name="O'Toole P.W."/>
        </authorList>
    </citation>
    <scope>NUCLEOTIDE SEQUENCE [LARGE SCALE GENOMIC DNA]</scope>
    <source>
        <strain evidence="2 3">DSM 12361</strain>
    </source>
</reference>
<dbReference type="Proteomes" id="UP000051794">
    <property type="component" value="Unassembled WGS sequence"/>
</dbReference>
<feature type="domain" description="Primase C-terminal 1" evidence="1">
    <location>
        <begin position="230"/>
        <end position="296"/>
    </location>
</feature>
<dbReference type="GeneID" id="66348193"/>
<dbReference type="Pfam" id="PF09250">
    <property type="entry name" value="Prim-Pol"/>
    <property type="match status" value="1"/>
</dbReference>
<dbReference type="EMBL" id="AZCK01000012">
    <property type="protein sequence ID" value="KRK23021.1"/>
    <property type="molecule type" value="Genomic_DNA"/>
</dbReference>
<dbReference type="Pfam" id="PF08708">
    <property type="entry name" value="PriCT_1"/>
    <property type="match status" value="1"/>
</dbReference>